<dbReference type="Pfam" id="PF20710">
    <property type="entry name" value="DUF6824"/>
    <property type="match status" value="1"/>
</dbReference>
<accession>A0AAD2FL28</accession>
<protein>
    <recommendedName>
        <fullName evidence="1">DUF6824 domain-containing protein</fullName>
    </recommendedName>
</protein>
<gene>
    <name evidence="2" type="ORF">CYCCA115_LOCUS6472</name>
</gene>
<dbReference type="AlphaFoldDB" id="A0AAD2FL28"/>
<dbReference type="Gene3D" id="3.40.525.10">
    <property type="entry name" value="CRAL-TRIO lipid binding domain"/>
    <property type="match status" value="1"/>
</dbReference>
<evidence type="ECO:0000313" key="3">
    <source>
        <dbReference type="Proteomes" id="UP001295423"/>
    </source>
</evidence>
<organism evidence="2 3">
    <name type="scientific">Cylindrotheca closterium</name>
    <dbReference type="NCBI Taxonomy" id="2856"/>
    <lineage>
        <taxon>Eukaryota</taxon>
        <taxon>Sar</taxon>
        <taxon>Stramenopiles</taxon>
        <taxon>Ochrophyta</taxon>
        <taxon>Bacillariophyta</taxon>
        <taxon>Bacillariophyceae</taxon>
        <taxon>Bacillariophycidae</taxon>
        <taxon>Bacillariales</taxon>
        <taxon>Bacillariaceae</taxon>
        <taxon>Cylindrotheca</taxon>
    </lineage>
</organism>
<proteinExistence type="predicted"/>
<dbReference type="EMBL" id="CAKOGP040000779">
    <property type="protein sequence ID" value="CAJ1939189.1"/>
    <property type="molecule type" value="Genomic_DNA"/>
</dbReference>
<comment type="caution">
    <text evidence="2">The sequence shown here is derived from an EMBL/GenBank/DDBJ whole genome shotgun (WGS) entry which is preliminary data.</text>
</comment>
<name>A0AAD2FL28_9STRA</name>
<dbReference type="InterPro" id="IPR036865">
    <property type="entry name" value="CRAL-TRIO_dom_sf"/>
</dbReference>
<evidence type="ECO:0000259" key="1">
    <source>
        <dbReference type="Pfam" id="PF20710"/>
    </source>
</evidence>
<sequence length="511" mass="58426">MGSNETPLVLADYGGASCCGKGIIDDNDDASRGSAGSEFKQTEDFLAAEMNKLSFQERNKALEDIHCVGEGLKEDPEVVELHLQEFQKEVEILRPETPVYQAAEAINADYVNDRGFRLRFLRAKLYDVKKAVNQMMKFLQCKEKYFGKEKLCKEIDLSDLTEEDREYMRKGPFHVPKHRDRSGRVILHMLNTRLRLGTAQNLIRVSFYVFWNLLTALEDVQLKGVVSIFYDIQKPGEQSEPFAFKEAIEIMSMALTLPFRYSSRLWCLKPRKKSSLLNNSILAVSTKFFSSYIRVRTRLNYGSDLELQYYLQSLGIPTDEDFPVDTGGNIRQGVIDRWLQGEWDKCKKAPEPPATNPTTIKAVNNVTAAVPNKEETDDMTIDVINNNLPNMRVLPVMGKILGPPMFQPAIIQPWPSDVLFGRGVGCQNHPGNVRFREIMDGYKEQYDNFPRSKRRIVMANLREGLKSSGTRFLRMNKGGYWEECNAAEVDTKIGQYFRSLRKFKKESLKSA</sequence>
<feature type="domain" description="DUF6824" evidence="1">
    <location>
        <begin position="417"/>
        <end position="498"/>
    </location>
</feature>
<evidence type="ECO:0000313" key="2">
    <source>
        <dbReference type="EMBL" id="CAJ1939189.1"/>
    </source>
</evidence>
<dbReference type="SUPFAM" id="SSF46938">
    <property type="entry name" value="CRAL/TRIO N-terminal domain"/>
    <property type="match status" value="1"/>
</dbReference>
<dbReference type="Proteomes" id="UP001295423">
    <property type="component" value="Unassembled WGS sequence"/>
</dbReference>
<dbReference type="InterPro" id="IPR036273">
    <property type="entry name" value="CRAL/TRIO_N_dom_sf"/>
</dbReference>
<keyword evidence="3" id="KW-1185">Reference proteome</keyword>
<reference evidence="2" key="1">
    <citation type="submission" date="2023-08" db="EMBL/GenBank/DDBJ databases">
        <authorList>
            <person name="Audoor S."/>
            <person name="Bilcke G."/>
        </authorList>
    </citation>
    <scope>NUCLEOTIDE SEQUENCE</scope>
</reference>
<dbReference type="InterPro" id="IPR049227">
    <property type="entry name" value="DUF6824"/>
</dbReference>